<reference evidence="2 3" key="1">
    <citation type="submission" date="2020-08" db="EMBL/GenBank/DDBJ databases">
        <title>The Agave Microbiome: Exploring the role of microbial communities in plant adaptations to desert environments.</title>
        <authorList>
            <person name="Partida-Martinez L.P."/>
        </authorList>
    </citation>
    <scope>NUCLEOTIDE SEQUENCE [LARGE SCALE GENOMIC DNA]</scope>
    <source>
        <strain evidence="2 3">RAS26</strain>
    </source>
</reference>
<dbReference type="RefSeq" id="WP_183297993.1">
    <property type="nucleotide sequence ID" value="NZ_JACHVX010000008.1"/>
</dbReference>
<reference evidence="2 3" key="2">
    <citation type="submission" date="2020-08" db="EMBL/GenBank/DDBJ databases">
        <authorList>
            <person name="Partida-Martinez L."/>
            <person name="Huntemann M."/>
            <person name="Clum A."/>
            <person name="Wang J."/>
            <person name="Palaniappan K."/>
            <person name="Ritter S."/>
            <person name="Chen I.-M."/>
            <person name="Stamatis D."/>
            <person name="Reddy T."/>
            <person name="O'Malley R."/>
            <person name="Daum C."/>
            <person name="Shapiro N."/>
            <person name="Ivanova N."/>
            <person name="Kyrpides N."/>
            <person name="Woyke T."/>
        </authorList>
    </citation>
    <scope>NUCLEOTIDE SEQUENCE [LARGE SCALE GENOMIC DNA]</scope>
    <source>
        <strain evidence="2 3">RAS26</strain>
    </source>
</reference>
<dbReference type="Proteomes" id="UP000518206">
    <property type="component" value="Unassembled WGS sequence"/>
</dbReference>
<sequence>MKPLTSTTGSPRRTAALGVVAVTLTVGVGGVAYAVANADRPPAEITAGDAAPPAPVEDAARPTGDPTAADVLAAPDVLAGAEEYTQERADAFWGAGYFMEDADALAELWDVELLEAKGRAGQLLLDGQAPPVAPGSSLDLTDPATVARLQLEAFWDAGYTGEDGVALAALWEVEIIEAKATAGQMLRDGQPLPIGPSGTPLP</sequence>
<accession>A0A7W4UJD0</accession>
<evidence type="ECO:0000313" key="2">
    <source>
        <dbReference type="EMBL" id="MBB2925261.1"/>
    </source>
</evidence>
<evidence type="ECO:0000313" key="3">
    <source>
        <dbReference type="Proteomes" id="UP000518206"/>
    </source>
</evidence>
<name>A0A7W4UJD0_9CELL</name>
<gene>
    <name evidence="2" type="ORF">FHR80_004201</name>
</gene>
<proteinExistence type="predicted"/>
<dbReference type="AlphaFoldDB" id="A0A7W4UJD0"/>
<organism evidence="2 3">
    <name type="scientific">Cellulomonas cellasea</name>
    <dbReference type="NCBI Taxonomy" id="43670"/>
    <lineage>
        <taxon>Bacteria</taxon>
        <taxon>Bacillati</taxon>
        <taxon>Actinomycetota</taxon>
        <taxon>Actinomycetes</taxon>
        <taxon>Micrococcales</taxon>
        <taxon>Cellulomonadaceae</taxon>
        <taxon>Cellulomonas</taxon>
    </lineage>
</organism>
<dbReference type="EMBL" id="JACHVX010000008">
    <property type="protein sequence ID" value="MBB2925261.1"/>
    <property type="molecule type" value="Genomic_DNA"/>
</dbReference>
<feature type="region of interest" description="Disordered" evidence="1">
    <location>
        <begin position="44"/>
        <end position="65"/>
    </location>
</feature>
<comment type="caution">
    <text evidence="2">The sequence shown here is derived from an EMBL/GenBank/DDBJ whole genome shotgun (WGS) entry which is preliminary data.</text>
</comment>
<evidence type="ECO:0000256" key="1">
    <source>
        <dbReference type="SAM" id="MobiDB-lite"/>
    </source>
</evidence>
<protein>
    <submittedName>
        <fullName evidence="2">Uncharacterized protein</fullName>
    </submittedName>
</protein>